<evidence type="ECO:0000313" key="2">
    <source>
        <dbReference type="EMBL" id="KAH9317452.1"/>
    </source>
</evidence>
<organism evidence="2 3">
    <name type="scientific">Taxus chinensis</name>
    <name type="common">Chinese yew</name>
    <name type="synonym">Taxus wallichiana var. chinensis</name>
    <dbReference type="NCBI Taxonomy" id="29808"/>
    <lineage>
        <taxon>Eukaryota</taxon>
        <taxon>Viridiplantae</taxon>
        <taxon>Streptophyta</taxon>
        <taxon>Embryophyta</taxon>
        <taxon>Tracheophyta</taxon>
        <taxon>Spermatophyta</taxon>
        <taxon>Pinopsida</taxon>
        <taxon>Pinidae</taxon>
        <taxon>Conifers II</taxon>
        <taxon>Cupressales</taxon>
        <taxon>Taxaceae</taxon>
        <taxon>Taxus</taxon>
    </lineage>
</organism>
<dbReference type="EMBL" id="JAHRHJ020000004">
    <property type="protein sequence ID" value="KAH9317452.1"/>
    <property type="molecule type" value="Genomic_DNA"/>
</dbReference>
<comment type="caution">
    <text evidence="2">The sequence shown here is derived from an EMBL/GenBank/DDBJ whole genome shotgun (WGS) entry which is preliminary data.</text>
</comment>
<name>A0AA38LDY7_TAXCH</name>
<proteinExistence type="predicted"/>
<dbReference type="AlphaFoldDB" id="A0AA38LDY7"/>
<evidence type="ECO:0000313" key="3">
    <source>
        <dbReference type="Proteomes" id="UP000824469"/>
    </source>
</evidence>
<gene>
    <name evidence="2" type="ORF">KI387_019221</name>
</gene>
<feature type="region of interest" description="Disordered" evidence="1">
    <location>
        <begin position="16"/>
        <end position="37"/>
    </location>
</feature>
<protein>
    <submittedName>
        <fullName evidence="2">Uncharacterized protein</fullName>
    </submittedName>
</protein>
<sequence length="87" mass="9355">IDQNFPTLTTAISKIKSSQSGKSSISSSSQGPSPDWSKAITWAQVASMKSPFSQQKEGDKKIGMARLTKEATESFMDIAKSSTPPMQ</sequence>
<dbReference type="Proteomes" id="UP000824469">
    <property type="component" value="Unassembled WGS sequence"/>
</dbReference>
<reference evidence="2 3" key="1">
    <citation type="journal article" date="2021" name="Nat. Plants">
        <title>The Taxus genome provides insights into paclitaxel biosynthesis.</title>
        <authorList>
            <person name="Xiong X."/>
            <person name="Gou J."/>
            <person name="Liao Q."/>
            <person name="Li Y."/>
            <person name="Zhou Q."/>
            <person name="Bi G."/>
            <person name="Li C."/>
            <person name="Du R."/>
            <person name="Wang X."/>
            <person name="Sun T."/>
            <person name="Guo L."/>
            <person name="Liang H."/>
            <person name="Lu P."/>
            <person name="Wu Y."/>
            <person name="Zhang Z."/>
            <person name="Ro D.K."/>
            <person name="Shang Y."/>
            <person name="Huang S."/>
            <person name="Yan J."/>
        </authorList>
    </citation>
    <scope>NUCLEOTIDE SEQUENCE [LARGE SCALE GENOMIC DNA]</scope>
    <source>
        <strain evidence="2">Ta-2019</strain>
    </source>
</reference>
<accession>A0AA38LDY7</accession>
<feature type="non-terminal residue" evidence="2">
    <location>
        <position position="1"/>
    </location>
</feature>
<feature type="compositionally biased region" description="Low complexity" evidence="1">
    <location>
        <begin position="16"/>
        <end position="34"/>
    </location>
</feature>
<feature type="non-terminal residue" evidence="2">
    <location>
        <position position="87"/>
    </location>
</feature>
<keyword evidence="3" id="KW-1185">Reference proteome</keyword>
<evidence type="ECO:0000256" key="1">
    <source>
        <dbReference type="SAM" id="MobiDB-lite"/>
    </source>
</evidence>